<dbReference type="EMBL" id="JAVRBK010000007">
    <property type="protein sequence ID" value="KAK5641532.1"/>
    <property type="molecule type" value="Genomic_DNA"/>
</dbReference>
<feature type="compositionally biased region" description="Polar residues" evidence="1">
    <location>
        <begin position="150"/>
        <end position="159"/>
    </location>
</feature>
<gene>
    <name evidence="2" type="ORF">RI129_010079</name>
</gene>
<evidence type="ECO:0000313" key="2">
    <source>
        <dbReference type="EMBL" id="KAK5641532.1"/>
    </source>
</evidence>
<evidence type="ECO:0000256" key="1">
    <source>
        <dbReference type="SAM" id="MobiDB-lite"/>
    </source>
</evidence>
<evidence type="ECO:0000313" key="3">
    <source>
        <dbReference type="Proteomes" id="UP001329430"/>
    </source>
</evidence>
<proteinExistence type="predicted"/>
<feature type="region of interest" description="Disordered" evidence="1">
    <location>
        <begin position="140"/>
        <end position="165"/>
    </location>
</feature>
<comment type="caution">
    <text evidence="2">The sequence shown here is derived from an EMBL/GenBank/DDBJ whole genome shotgun (WGS) entry which is preliminary data.</text>
</comment>
<dbReference type="AlphaFoldDB" id="A0AAN7V600"/>
<protein>
    <submittedName>
        <fullName evidence="2">Uncharacterized protein</fullName>
    </submittedName>
</protein>
<name>A0AAN7V600_9COLE</name>
<feature type="compositionally biased region" description="Basic and acidic residues" evidence="1">
    <location>
        <begin position="140"/>
        <end position="149"/>
    </location>
</feature>
<keyword evidence="3" id="KW-1185">Reference proteome</keyword>
<organism evidence="2 3">
    <name type="scientific">Pyrocoelia pectoralis</name>
    <dbReference type="NCBI Taxonomy" id="417401"/>
    <lineage>
        <taxon>Eukaryota</taxon>
        <taxon>Metazoa</taxon>
        <taxon>Ecdysozoa</taxon>
        <taxon>Arthropoda</taxon>
        <taxon>Hexapoda</taxon>
        <taxon>Insecta</taxon>
        <taxon>Pterygota</taxon>
        <taxon>Neoptera</taxon>
        <taxon>Endopterygota</taxon>
        <taxon>Coleoptera</taxon>
        <taxon>Polyphaga</taxon>
        <taxon>Elateriformia</taxon>
        <taxon>Elateroidea</taxon>
        <taxon>Lampyridae</taxon>
        <taxon>Lampyrinae</taxon>
        <taxon>Pyrocoelia</taxon>
    </lineage>
</organism>
<reference evidence="2 3" key="1">
    <citation type="journal article" date="2024" name="Insects">
        <title>An Improved Chromosome-Level Genome Assembly of the Firefly Pyrocoelia pectoralis.</title>
        <authorList>
            <person name="Fu X."/>
            <person name="Meyer-Rochow V.B."/>
            <person name="Ballantyne L."/>
            <person name="Zhu X."/>
        </authorList>
    </citation>
    <scope>NUCLEOTIDE SEQUENCE [LARGE SCALE GENOMIC DNA]</scope>
    <source>
        <strain evidence="2">XCY_ONT2</strain>
    </source>
</reference>
<dbReference type="Proteomes" id="UP001329430">
    <property type="component" value="Chromosome 7"/>
</dbReference>
<accession>A0AAN7V600</accession>
<sequence>MNEKKPLRFLQLFTKEELRDLYEDSAFNPASQVIVKKPNGLKTKHSIPAAKRSMCVQRNSYKPPEQNRYTGNIPQLKESQEKMARKKLFTSNSREIVRQPFKVKCVSKSRSRNSRFNNSSPLIDISAVENQLSSHLEFKKPTGHRENQKRTPSNIKSSINTNGNELENTNTMASSGEKEFIELEERCDVKNTKRQNKIKNKSKIYKILLSDCENFACIKTKFEQFQIEFERFSVKHEQNVKEIERLLSIDRNTTSKQVTFANDETEDKGLEKAITMYNSIRKNCNTILRTPKGDRSCLETPQSLKRIKDSLSIKLEKQCLLLQDTPSK</sequence>